<dbReference type="EMBL" id="CP045488">
    <property type="protein sequence ID" value="QFU82260.1"/>
    <property type="molecule type" value="Genomic_DNA"/>
</dbReference>
<dbReference type="Pfam" id="PF00501">
    <property type="entry name" value="AMP-binding"/>
    <property type="match status" value="1"/>
</dbReference>
<evidence type="ECO:0000313" key="4">
    <source>
        <dbReference type="Proteomes" id="UP000326170"/>
    </source>
</evidence>
<sequence length="503" mass="55096">MNFGNVVDHAAREIPDSWAVGDPERRITYVELSAASNAAANLFAARGVDRGERIAICLRNQVPFLTAYLGAMKHGAVPVPINTRFNDEQVRYVLATSDSSVLVTDEAFESVATNVETAITVDGSIGPRFQTLLEDAANTYTVYPRRSDEIAAVVYSSGTTGRPKGVRHTHGNIIANARGIRTYHRLTRDDIGLTVSQCFHVTGLNVTTTPLLLAGAENWFLPEWDPVSVAETIETRDVTYTFLTPNMVRDLVADDNVNDYDFSSLERVVVGGAPMPTAQLDDAEATLDATVLEGYGMTETTPLAAFNRPDTDVRKPGSVGPPAREVVDLRIEDIDTGQPVDCGERGELLWRGDTVTPGFERQQRNAEAFVERDGKRWLRSGDIGYLDDDGHLFVVGRRGDMFTVGCANVYPREIEEVLYDIDGVTGAAVIDVRDDLKGAVITAIVTRDSDVTEAQIREICRARLGEHEIPEQIEFVDDIPRTATGKIDRVALGEMFESLSSLS</sequence>
<evidence type="ECO:0000313" key="3">
    <source>
        <dbReference type="EMBL" id="QFU82260.1"/>
    </source>
</evidence>
<dbReference type="RefSeq" id="WP_152940120.1">
    <property type="nucleotide sequence ID" value="NZ_CP045488.1"/>
</dbReference>
<evidence type="ECO:0000259" key="1">
    <source>
        <dbReference type="Pfam" id="PF00501"/>
    </source>
</evidence>
<dbReference type="GO" id="GO:0016878">
    <property type="term" value="F:acid-thiol ligase activity"/>
    <property type="evidence" value="ECO:0007669"/>
    <property type="project" value="UniProtKB-ARBA"/>
</dbReference>
<dbReference type="GeneID" id="42300742"/>
<dbReference type="KEGG" id="nas:GCU68_06800"/>
<dbReference type="AlphaFoldDB" id="A0A5P9P339"/>
<feature type="domain" description="AMP-binding enzyme C-terminal" evidence="2">
    <location>
        <begin position="413"/>
        <end position="486"/>
    </location>
</feature>
<dbReference type="InterPro" id="IPR045851">
    <property type="entry name" value="AMP-bd_C_sf"/>
</dbReference>
<dbReference type="PANTHER" id="PTHR43767:SF1">
    <property type="entry name" value="NONRIBOSOMAL PEPTIDE SYNTHASE PES1 (EUROFUNG)-RELATED"/>
    <property type="match status" value="1"/>
</dbReference>
<reference evidence="3 4" key="1">
    <citation type="journal article" date="2007" name="Int. J. Syst. Evol. Microbiol.">
        <title>Natronorubrum sulfidifaciens sp. nov., an extremely haloalkaliphilic archaeon isolated from Aiding salt lake in Xin-Jiang, China.</title>
        <authorList>
            <person name="Cui H.L."/>
            <person name="Tohty D."/>
            <person name="Liu H.C."/>
            <person name="Liu S.J."/>
            <person name="Oren A."/>
            <person name="Zhou P.J."/>
        </authorList>
    </citation>
    <scope>NUCLEOTIDE SEQUENCE [LARGE SCALE GENOMIC DNA]</scope>
    <source>
        <strain evidence="3 4">7-3</strain>
    </source>
</reference>
<dbReference type="Proteomes" id="UP000326170">
    <property type="component" value="Chromosome"/>
</dbReference>
<name>A0A5P9P339_9EURY</name>
<dbReference type="PANTHER" id="PTHR43767">
    <property type="entry name" value="LONG-CHAIN-FATTY-ACID--COA LIGASE"/>
    <property type="match status" value="1"/>
</dbReference>
<dbReference type="Pfam" id="PF13193">
    <property type="entry name" value="AMP-binding_C"/>
    <property type="match status" value="1"/>
</dbReference>
<evidence type="ECO:0000259" key="2">
    <source>
        <dbReference type="Pfam" id="PF13193"/>
    </source>
</evidence>
<organism evidence="3 4">
    <name type="scientific">Natronorubrum aibiense</name>
    <dbReference type="NCBI Taxonomy" id="348826"/>
    <lineage>
        <taxon>Archaea</taxon>
        <taxon>Methanobacteriati</taxon>
        <taxon>Methanobacteriota</taxon>
        <taxon>Stenosarchaea group</taxon>
        <taxon>Halobacteria</taxon>
        <taxon>Halobacteriales</taxon>
        <taxon>Natrialbaceae</taxon>
        <taxon>Natronorubrum</taxon>
    </lineage>
</organism>
<dbReference type="PROSITE" id="PS00455">
    <property type="entry name" value="AMP_BINDING"/>
    <property type="match status" value="1"/>
</dbReference>
<dbReference type="OrthoDB" id="193284at2157"/>
<dbReference type="InterPro" id="IPR020845">
    <property type="entry name" value="AMP-binding_CS"/>
</dbReference>
<protein>
    <submittedName>
        <fullName evidence="3">AMP-binding protein</fullName>
    </submittedName>
</protein>
<dbReference type="InterPro" id="IPR000873">
    <property type="entry name" value="AMP-dep_synth/lig_dom"/>
</dbReference>
<dbReference type="Gene3D" id="3.40.50.12780">
    <property type="entry name" value="N-terminal domain of ligase-like"/>
    <property type="match status" value="1"/>
</dbReference>
<dbReference type="InterPro" id="IPR025110">
    <property type="entry name" value="AMP-bd_C"/>
</dbReference>
<feature type="domain" description="AMP-dependent synthetase/ligase" evidence="1">
    <location>
        <begin position="8"/>
        <end position="358"/>
    </location>
</feature>
<keyword evidence="4" id="KW-1185">Reference proteome</keyword>
<dbReference type="SUPFAM" id="SSF56801">
    <property type="entry name" value="Acetyl-CoA synthetase-like"/>
    <property type="match status" value="1"/>
</dbReference>
<proteinExistence type="predicted"/>
<accession>A0A5P9P339</accession>
<dbReference type="Gene3D" id="3.30.300.30">
    <property type="match status" value="1"/>
</dbReference>
<dbReference type="InterPro" id="IPR050237">
    <property type="entry name" value="ATP-dep_AMP-bd_enzyme"/>
</dbReference>
<gene>
    <name evidence="3" type="ORF">GCU68_06800</name>
</gene>
<dbReference type="InterPro" id="IPR042099">
    <property type="entry name" value="ANL_N_sf"/>
</dbReference>